<dbReference type="Pfam" id="PF01476">
    <property type="entry name" value="LysM"/>
    <property type="match status" value="2"/>
</dbReference>
<dbReference type="OrthoDB" id="9795421at2"/>
<comment type="similarity">
    <text evidence="1">Belongs to the E.coli NlpD/Haemophilus LppB family.</text>
</comment>
<dbReference type="SUPFAM" id="SSF54106">
    <property type="entry name" value="LysM domain"/>
    <property type="match status" value="2"/>
</dbReference>
<dbReference type="EMBL" id="UWOC01000177">
    <property type="protein sequence ID" value="VCU10706.1"/>
    <property type="molecule type" value="Genomic_DNA"/>
</dbReference>
<dbReference type="Pfam" id="PF01551">
    <property type="entry name" value="Peptidase_M23"/>
    <property type="match status" value="1"/>
</dbReference>
<dbReference type="PANTHER" id="PTHR21666:SF263">
    <property type="entry name" value="MUREIN HYDROLASE ACTIVATOR NLPD"/>
    <property type="match status" value="1"/>
</dbReference>
<dbReference type="GO" id="GO:0004222">
    <property type="term" value="F:metalloendopeptidase activity"/>
    <property type="evidence" value="ECO:0007669"/>
    <property type="project" value="TreeGrafter"/>
</dbReference>
<evidence type="ECO:0000256" key="1">
    <source>
        <dbReference type="ARBA" id="ARBA00038420"/>
    </source>
</evidence>
<dbReference type="CDD" id="cd12797">
    <property type="entry name" value="M23_peptidase"/>
    <property type="match status" value="1"/>
</dbReference>
<dbReference type="Proteomes" id="UP000289200">
    <property type="component" value="Unassembled WGS sequence"/>
</dbReference>
<feature type="region of interest" description="Disordered" evidence="2">
    <location>
        <begin position="121"/>
        <end position="158"/>
    </location>
</feature>
<evidence type="ECO:0000259" key="3">
    <source>
        <dbReference type="PROSITE" id="PS51782"/>
    </source>
</evidence>
<dbReference type="InterPro" id="IPR050570">
    <property type="entry name" value="Cell_wall_metabolism_enzyme"/>
</dbReference>
<gene>
    <name evidence="4" type="primary">nlpD</name>
    <name evidence="4" type="ORF">RHODGE_RHODGE_03908</name>
</gene>
<evidence type="ECO:0000313" key="5">
    <source>
        <dbReference type="Proteomes" id="UP000289200"/>
    </source>
</evidence>
<dbReference type="PROSITE" id="PS51782">
    <property type="entry name" value="LYSM"/>
    <property type="match status" value="2"/>
</dbReference>
<evidence type="ECO:0000256" key="2">
    <source>
        <dbReference type="SAM" id="MobiDB-lite"/>
    </source>
</evidence>
<dbReference type="RefSeq" id="WP_129610778.1">
    <property type="nucleotide sequence ID" value="NZ_UWOC01000177.1"/>
</dbReference>
<feature type="region of interest" description="Disordered" evidence="2">
    <location>
        <begin position="312"/>
        <end position="365"/>
    </location>
</feature>
<dbReference type="Gene3D" id="2.70.70.10">
    <property type="entry name" value="Glucose Permease (Domain IIA)"/>
    <property type="match status" value="1"/>
</dbReference>
<dbReference type="InterPro" id="IPR011055">
    <property type="entry name" value="Dup_hybrid_motif"/>
</dbReference>
<feature type="region of interest" description="Disordered" evidence="2">
    <location>
        <begin position="32"/>
        <end position="64"/>
    </location>
</feature>
<protein>
    <submittedName>
        <fullName evidence="4">Murein hydrolase activator NlpD</fullName>
    </submittedName>
</protein>
<feature type="compositionally biased region" description="Polar residues" evidence="2">
    <location>
        <begin position="32"/>
        <end position="42"/>
    </location>
</feature>
<reference evidence="5" key="1">
    <citation type="submission" date="2018-10" db="EMBL/GenBank/DDBJ databases">
        <authorList>
            <person name="Peiro R."/>
            <person name="Begona"/>
            <person name="Cbmso G."/>
            <person name="Lopez M."/>
            <person name="Gonzalez S."/>
            <person name="Sacristan E."/>
            <person name="Castillo E."/>
        </authorList>
    </citation>
    <scope>NUCLEOTIDE SEQUENCE [LARGE SCALE GENOMIC DNA]</scope>
</reference>
<dbReference type="PANTHER" id="PTHR21666">
    <property type="entry name" value="PEPTIDASE-RELATED"/>
    <property type="match status" value="1"/>
</dbReference>
<feature type="domain" description="LysM" evidence="3">
    <location>
        <begin position="233"/>
        <end position="277"/>
    </location>
</feature>
<name>A0A447CZH7_9BRAD</name>
<feature type="domain" description="LysM" evidence="3">
    <location>
        <begin position="158"/>
        <end position="202"/>
    </location>
</feature>
<dbReference type="SUPFAM" id="SSF51261">
    <property type="entry name" value="Duplicated hybrid motif"/>
    <property type="match status" value="1"/>
</dbReference>
<dbReference type="InterPro" id="IPR016047">
    <property type="entry name" value="M23ase_b-sheet_dom"/>
</dbReference>
<dbReference type="InterPro" id="IPR018392">
    <property type="entry name" value="LysM"/>
</dbReference>
<comment type="caution">
    <text evidence="4">The sequence shown here is derived from an EMBL/GenBank/DDBJ whole genome shotgun (WGS) entry which is preliminary data.</text>
</comment>
<accession>A0A447CZH7</accession>
<proteinExistence type="inferred from homology"/>
<feature type="compositionally biased region" description="Low complexity" evidence="2">
    <location>
        <begin position="312"/>
        <end position="325"/>
    </location>
</feature>
<evidence type="ECO:0000313" key="4">
    <source>
        <dbReference type="EMBL" id="VCU10706.1"/>
    </source>
</evidence>
<keyword evidence="4" id="KW-0378">Hydrolase</keyword>
<dbReference type="AlphaFoldDB" id="A0A447CZH7"/>
<dbReference type="CDD" id="cd00118">
    <property type="entry name" value="LysM"/>
    <property type="match status" value="2"/>
</dbReference>
<dbReference type="InterPro" id="IPR036779">
    <property type="entry name" value="LysM_dom_sf"/>
</dbReference>
<feature type="compositionally biased region" description="Low complexity" evidence="2">
    <location>
        <begin position="137"/>
        <end position="150"/>
    </location>
</feature>
<keyword evidence="5" id="KW-1185">Reference proteome</keyword>
<dbReference type="Gene3D" id="3.10.350.10">
    <property type="entry name" value="LysM domain"/>
    <property type="match status" value="2"/>
</dbReference>
<sequence>MRTIVESSSPYHVSRVLAVLLVGLGVANCSTDSNRLAQSPLQNPYAGARPSYETTGSLPPAQAAPVGRVDTQPLGGAPVAQSLPPPAYGAHHQGAVAGGGVAGGGRGYGSYQPAPAAALDRPVGAPEVTGTVPRLASPPRSAAGASATAPGWQWEGGTPVTVAPGDSLASLSKRYGVPVNVIAEANGLAGPAVLQPGRRLVIPRYAGPSAADTRGAATPVAASMPAGRAPAGGVHVVAPGETLVGIARRYNTPIREIAAANNIQPHTMLKMGDRLTIPNRAGRTAQLQAAPAAAPAPAPVAVPAPARTAAAPLAAPPRTAAAAPAAAPPPAPAVAPTRMASAEPTASVHRASLPSEQPVEEERADRNGALSFRWPVKGRVIATFGKANGQQNDGINLAVPEGTAVRAAEDGVVAYAGSELKGYGNLVLIRHANGFVTAYAHNSELMVKRNDQVRRGQVIAKSGQSGTVSSPQLHFEIRKGSAPVDPMQHLPNGA</sequence>
<dbReference type="SMART" id="SM00257">
    <property type="entry name" value="LysM"/>
    <property type="match status" value="2"/>
</dbReference>
<organism evidence="4 5">
    <name type="scientific">Rhodoplanes serenus</name>
    <dbReference type="NCBI Taxonomy" id="200615"/>
    <lineage>
        <taxon>Bacteria</taxon>
        <taxon>Pseudomonadati</taxon>
        <taxon>Pseudomonadota</taxon>
        <taxon>Alphaproteobacteria</taxon>
        <taxon>Hyphomicrobiales</taxon>
        <taxon>Nitrobacteraceae</taxon>
        <taxon>Rhodoplanes</taxon>
    </lineage>
</organism>